<dbReference type="OrthoDB" id="9758209at2"/>
<evidence type="ECO:0000259" key="8">
    <source>
        <dbReference type="SMART" id="SM00631"/>
    </source>
</evidence>
<dbReference type="PANTHER" id="PTHR11705:SF143">
    <property type="entry name" value="SLL0236 PROTEIN"/>
    <property type="match status" value="1"/>
</dbReference>
<keyword evidence="7" id="KW-0732">Signal</keyword>
<feature type="signal peptide" evidence="7">
    <location>
        <begin position="1"/>
        <end position="23"/>
    </location>
</feature>
<protein>
    <submittedName>
        <fullName evidence="9">Zinc carboxypeptidase</fullName>
    </submittedName>
</protein>
<dbReference type="GO" id="GO:0008270">
    <property type="term" value="F:zinc ion binding"/>
    <property type="evidence" value="ECO:0007669"/>
    <property type="project" value="InterPro"/>
</dbReference>
<organism evidence="9 10">
    <name type="scientific">Pedobacter metabolipauper</name>
    <dbReference type="NCBI Taxonomy" id="425513"/>
    <lineage>
        <taxon>Bacteria</taxon>
        <taxon>Pseudomonadati</taxon>
        <taxon>Bacteroidota</taxon>
        <taxon>Sphingobacteriia</taxon>
        <taxon>Sphingobacteriales</taxon>
        <taxon>Sphingobacteriaceae</taxon>
        <taxon>Pedobacter</taxon>
    </lineage>
</organism>
<dbReference type="EMBL" id="SNYC01000004">
    <property type="protein sequence ID" value="TDQ09554.1"/>
    <property type="molecule type" value="Genomic_DNA"/>
</dbReference>
<dbReference type="AlphaFoldDB" id="A0A4R6SY02"/>
<dbReference type="PANTHER" id="PTHR11705">
    <property type="entry name" value="PROTEASE FAMILY M14 CARBOXYPEPTIDASE A,B"/>
    <property type="match status" value="1"/>
</dbReference>
<keyword evidence="5" id="KW-0862">Zinc</keyword>
<dbReference type="SUPFAM" id="SSF53187">
    <property type="entry name" value="Zn-dependent exopeptidases"/>
    <property type="match status" value="1"/>
</dbReference>
<comment type="cofactor">
    <cofactor evidence="1">
        <name>Zn(2+)</name>
        <dbReference type="ChEBI" id="CHEBI:29105"/>
    </cofactor>
</comment>
<dbReference type="GO" id="GO:0005615">
    <property type="term" value="C:extracellular space"/>
    <property type="evidence" value="ECO:0007669"/>
    <property type="project" value="TreeGrafter"/>
</dbReference>
<evidence type="ECO:0000256" key="5">
    <source>
        <dbReference type="ARBA" id="ARBA00022833"/>
    </source>
</evidence>
<feature type="chain" id="PRO_5020737436" evidence="7">
    <location>
        <begin position="24"/>
        <end position="908"/>
    </location>
</feature>
<keyword evidence="9" id="KW-0121">Carboxypeptidase</keyword>
<evidence type="ECO:0000313" key="9">
    <source>
        <dbReference type="EMBL" id="TDQ09554.1"/>
    </source>
</evidence>
<evidence type="ECO:0000256" key="1">
    <source>
        <dbReference type="ARBA" id="ARBA00001947"/>
    </source>
</evidence>
<comment type="similarity">
    <text evidence="2">Belongs to the peptidase M14 family.</text>
</comment>
<sequence>MSKLKLKGFLIACLLTGSQISFAQNIPSPKDHFGFSIGDDYQLANFTQTEAYFKKLAATSDRVKLVDIGKTEEDRTQYMLIVSSPENLKNLDRYKEISQKLAHAEGLTTAQAKALADEGKAVIWIDGGLHANETVGIHQLIETAWQLATKKDPETQKILKDVIILMTHANPDGQELISNWYMREKDPAKRTLSGVPRLYQKYIGHDNNRDFFMLNMKETQNIGRQLFVEWLPQIMYNHHQAGPAGTIVAGAPYRDPFNYVFDPVLMTSLDAVGAAMHNRLNAEDKPGYTQRNGSVFSTWYNGGLRTTTYFHNIIGLLTEIVGSPTPSEIPLVPARLLPNSDSPNPVTPQKWYFRQSIDYSVSLNYAVLNYAQRYKDELLFNIYLMGKNSIERGSKDSWTFSPKKLEAINLAYAKDQKAASGNNRAGMPVKYYDTVMKAPALKDARGYIISADQPDLTTSVRFLNALIKTGILVQKATADFSVGTKNYPKGSYIVKTDQAFRPHVLDMFEPQDHPNDFKYEGGAPIPPYDAAGWTLAYMMNVKFDRIMDNFNGPFERLNYGEVIKLNSGKVPSASGYTLNGSLNDSYYVVNDLLKAGVTVYRNLSDGSFYVPSSAKAKISIDQSAGKVGLTVHAAKTKPSSLQKITPSRIALWDTYGGSMSSGWVRWIMEQYHFNASVIYPEEIDKGNLKSKYDVIIFVGGAIPALQEGISVTNSGRSFGPKPEEVPEEYRNRLGRISQDKSIPKLKEFLDAGGDIVTIGSSTNLAYHLKLPVRNAMVEMTGNGEEKRLPAEKYYIPGSVLNVSFDTSQTANWGMEQHADVYFDNSPVFKIAPNAVSSGQIKPLAWFSTATPLRSGWAWGQAYLQDGVAAFEARSGKGKLVAFGPEITFRAQTHGTFKLLFNQLYNLNN</sequence>
<evidence type="ECO:0000313" key="10">
    <source>
        <dbReference type="Proteomes" id="UP000295620"/>
    </source>
</evidence>
<dbReference type="Gene3D" id="3.40.630.10">
    <property type="entry name" value="Zn peptidases"/>
    <property type="match status" value="1"/>
</dbReference>
<evidence type="ECO:0000256" key="7">
    <source>
        <dbReference type="SAM" id="SignalP"/>
    </source>
</evidence>
<dbReference type="SMART" id="SM00631">
    <property type="entry name" value="Zn_pept"/>
    <property type="match status" value="1"/>
</dbReference>
<keyword evidence="10" id="KW-1185">Reference proteome</keyword>
<evidence type="ECO:0000256" key="6">
    <source>
        <dbReference type="ARBA" id="ARBA00023049"/>
    </source>
</evidence>
<evidence type="ECO:0000256" key="4">
    <source>
        <dbReference type="ARBA" id="ARBA00022801"/>
    </source>
</evidence>
<dbReference type="InterPro" id="IPR000834">
    <property type="entry name" value="Peptidase_M14"/>
</dbReference>
<reference evidence="9 10" key="1">
    <citation type="submission" date="2019-03" db="EMBL/GenBank/DDBJ databases">
        <title>Genomic Encyclopedia of Archaeal and Bacterial Type Strains, Phase II (KMG-II): from individual species to whole genera.</title>
        <authorList>
            <person name="Goeker M."/>
        </authorList>
    </citation>
    <scope>NUCLEOTIDE SEQUENCE [LARGE SCALE GENOMIC DNA]</scope>
    <source>
        <strain evidence="9 10">DSM 19035</strain>
    </source>
</reference>
<dbReference type="Pfam" id="PF00246">
    <property type="entry name" value="Peptidase_M14"/>
    <property type="match status" value="1"/>
</dbReference>
<dbReference type="Proteomes" id="UP000295620">
    <property type="component" value="Unassembled WGS sequence"/>
</dbReference>
<gene>
    <name evidence="9" type="ORF">ATK78_1710</name>
</gene>
<comment type="caution">
    <text evidence="9">The sequence shown here is derived from an EMBL/GenBank/DDBJ whole genome shotgun (WGS) entry which is preliminary data.</text>
</comment>
<dbReference type="GO" id="GO:0004181">
    <property type="term" value="F:metallocarboxypeptidase activity"/>
    <property type="evidence" value="ECO:0007669"/>
    <property type="project" value="InterPro"/>
</dbReference>
<accession>A0A4R6SY02</accession>
<keyword evidence="4" id="KW-0378">Hydrolase</keyword>
<keyword evidence="3" id="KW-0645">Protease</keyword>
<name>A0A4R6SY02_9SPHI</name>
<dbReference type="RefSeq" id="WP_133575627.1">
    <property type="nucleotide sequence ID" value="NZ_SNYC01000004.1"/>
</dbReference>
<proteinExistence type="inferred from homology"/>
<feature type="domain" description="Peptidase M14" evidence="8">
    <location>
        <begin position="43"/>
        <end position="319"/>
    </location>
</feature>
<dbReference type="CDD" id="cd06240">
    <property type="entry name" value="M14-like"/>
    <property type="match status" value="1"/>
</dbReference>
<evidence type="ECO:0000256" key="2">
    <source>
        <dbReference type="ARBA" id="ARBA00005988"/>
    </source>
</evidence>
<dbReference type="GO" id="GO:0006508">
    <property type="term" value="P:proteolysis"/>
    <property type="evidence" value="ECO:0007669"/>
    <property type="project" value="UniProtKB-KW"/>
</dbReference>
<evidence type="ECO:0000256" key="3">
    <source>
        <dbReference type="ARBA" id="ARBA00022670"/>
    </source>
</evidence>
<keyword evidence="6" id="KW-0482">Metalloprotease</keyword>